<proteinExistence type="inferred from homology"/>
<evidence type="ECO:0000313" key="12">
    <source>
        <dbReference type="EMBL" id="KAF2652068.1"/>
    </source>
</evidence>
<dbReference type="PANTHER" id="PTHR24304:SF2">
    <property type="entry name" value="24-HYDROXYCHOLESTEROL 7-ALPHA-HYDROXYLASE"/>
    <property type="match status" value="1"/>
</dbReference>
<evidence type="ECO:0000256" key="9">
    <source>
        <dbReference type="ARBA" id="ARBA00023136"/>
    </source>
</evidence>
<dbReference type="GO" id="GO:0008398">
    <property type="term" value="F:sterol 14-demethylase activity"/>
    <property type="evidence" value="ECO:0007669"/>
    <property type="project" value="UniProtKB-ARBA"/>
</dbReference>
<keyword evidence="6 11" id="KW-0560">Oxidoreductase</keyword>
<reference evidence="12" key="1">
    <citation type="journal article" date="2020" name="Stud. Mycol.">
        <title>101 Dothideomycetes genomes: a test case for predicting lifestyles and emergence of pathogens.</title>
        <authorList>
            <person name="Haridas S."/>
            <person name="Albert R."/>
            <person name="Binder M."/>
            <person name="Bloem J."/>
            <person name="Labutti K."/>
            <person name="Salamov A."/>
            <person name="Andreopoulos B."/>
            <person name="Baker S."/>
            <person name="Barry K."/>
            <person name="Bills G."/>
            <person name="Bluhm B."/>
            <person name="Cannon C."/>
            <person name="Castanera R."/>
            <person name="Culley D."/>
            <person name="Daum C."/>
            <person name="Ezra D."/>
            <person name="Gonzalez J."/>
            <person name="Henrissat B."/>
            <person name="Kuo A."/>
            <person name="Liang C."/>
            <person name="Lipzen A."/>
            <person name="Lutzoni F."/>
            <person name="Magnuson J."/>
            <person name="Mondo S."/>
            <person name="Nolan M."/>
            <person name="Ohm R."/>
            <person name="Pangilinan J."/>
            <person name="Park H.-J."/>
            <person name="Ramirez L."/>
            <person name="Alfaro M."/>
            <person name="Sun H."/>
            <person name="Tritt A."/>
            <person name="Yoshinaga Y."/>
            <person name="Zwiers L.-H."/>
            <person name="Turgeon B."/>
            <person name="Goodwin S."/>
            <person name="Spatafora J."/>
            <person name="Crous P."/>
            <person name="Grigoriev I."/>
        </authorList>
    </citation>
    <scope>NUCLEOTIDE SEQUENCE</scope>
    <source>
        <strain evidence="12">CBS 122681</strain>
    </source>
</reference>
<evidence type="ECO:0000256" key="10">
    <source>
        <dbReference type="PIRSR" id="PIRSR602403-1"/>
    </source>
</evidence>
<dbReference type="Pfam" id="PF00067">
    <property type="entry name" value="p450"/>
    <property type="match status" value="1"/>
</dbReference>
<comment type="similarity">
    <text evidence="3 11">Belongs to the cytochrome P450 family.</text>
</comment>
<protein>
    <submittedName>
        <fullName evidence="12">14-alpha sterol demethylase</fullName>
    </submittedName>
</protein>
<dbReference type="FunFam" id="1.10.630.10:FF:000033">
    <property type="entry name" value="14-alpha sterol demethylase"/>
    <property type="match status" value="1"/>
</dbReference>
<dbReference type="GO" id="GO:0032259">
    <property type="term" value="P:methylation"/>
    <property type="evidence" value="ECO:0007669"/>
    <property type="project" value="UniProtKB-KW"/>
</dbReference>
<evidence type="ECO:0000256" key="7">
    <source>
        <dbReference type="ARBA" id="ARBA00023004"/>
    </source>
</evidence>
<evidence type="ECO:0000256" key="1">
    <source>
        <dbReference type="ARBA" id="ARBA00001971"/>
    </source>
</evidence>
<keyword evidence="8 11" id="KW-0503">Monooxygenase</keyword>
<evidence type="ECO:0000256" key="3">
    <source>
        <dbReference type="ARBA" id="ARBA00010617"/>
    </source>
</evidence>
<keyword evidence="9" id="KW-0472">Membrane</keyword>
<gene>
    <name evidence="12" type="ORF">K491DRAFT_605598</name>
</gene>
<comment type="subcellular location">
    <subcellularLocation>
        <location evidence="2">Membrane</location>
    </subcellularLocation>
</comment>
<feature type="binding site" description="axial binding residue" evidence="10">
    <location>
        <position position="484"/>
    </location>
    <ligand>
        <name>heme</name>
        <dbReference type="ChEBI" id="CHEBI:30413"/>
    </ligand>
    <ligandPart>
        <name>Fe</name>
        <dbReference type="ChEBI" id="CHEBI:18248"/>
    </ligandPart>
</feature>
<dbReference type="InterPro" id="IPR036396">
    <property type="entry name" value="Cyt_P450_sf"/>
</dbReference>
<dbReference type="InterPro" id="IPR002403">
    <property type="entry name" value="Cyt_P450_E_grp-IV"/>
</dbReference>
<keyword evidence="5 10" id="KW-0479">Metal-binding</keyword>
<keyword evidence="13" id="KW-1185">Reference proteome</keyword>
<evidence type="ECO:0000256" key="4">
    <source>
        <dbReference type="ARBA" id="ARBA00022617"/>
    </source>
</evidence>
<evidence type="ECO:0000256" key="2">
    <source>
        <dbReference type="ARBA" id="ARBA00004370"/>
    </source>
</evidence>
<keyword evidence="4 10" id="KW-0349">Heme</keyword>
<evidence type="ECO:0000256" key="8">
    <source>
        <dbReference type="ARBA" id="ARBA00023033"/>
    </source>
</evidence>
<keyword evidence="7 10" id="KW-0408">Iron</keyword>
<dbReference type="PANTHER" id="PTHR24304">
    <property type="entry name" value="CYTOCHROME P450 FAMILY 7"/>
    <property type="match status" value="1"/>
</dbReference>
<dbReference type="PRINTS" id="PR00385">
    <property type="entry name" value="P450"/>
</dbReference>
<name>A0A6A6SZW0_9PLEO</name>
<keyword evidence="12" id="KW-0489">Methyltransferase</keyword>
<comment type="cofactor">
    <cofactor evidence="1 10">
        <name>heme</name>
        <dbReference type="ChEBI" id="CHEBI:30413"/>
    </cofactor>
</comment>
<evidence type="ECO:0000256" key="11">
    <source>
        <dbReference type="RuleBase" id="RU000461"/>
    </source>
</evidence>
<accession>A0A6A6SZW0</accession>
<evidence type="ECO:0000256" key="6">
    <source>
        <dbReference type="ARBA" id="ARBA00023002"/>
    </source>
</evidence>
<evidence type="ECO:0000256" key="5">
    <source>
        <dbReference type="ARBA" id="ARBA00022723"/>
    </source>
</evidence>
<dbReference type="OrthoDB" id="1055148at2759"/>
<sequence>MLIHILLACVVLASVIIVNVLKQLCLRRKDQPPLVIHWIPHFGNAISYGINPYRFLADSRKRHGDIFTFRLFHLRITAYLGTSGNAFILNGSHSSLNAEDVYSPLTTPVFGKDVVYDCPNAKLMEQKKFIKFGLTSKALSRHVRVIEREVLGYITTSTAFGFRAKTDDKKETASGLGGEHGLKSSSGVMEITKAMAELTIFTAGRALQGAEVRQKLTGEMAELYHDLDGGFQPVNFLMPWLPLPANRRRDRAHGRMRAVYENIIATRRKKMQMGRACGTVEKENLFEEGEEGEEMDMIANLMQSHYKDGSPLPDHEIAHIMITLLMAGQHSSSSAASWIMLRLASRPDIQNALYAERLHNLGSSDASPLSPLQYEHLDTLSLLQAVIKETLRLHPSISSIMRKVTQPMRVRANGQEYVVDKDNVMLASPIVTALSSLHFADPEKWDPYRWLNNPSFADYTDVDVSVSKGANSPYLPFGAGRHRCIGEKFAYVNLGVIVATLIREFEWSMANGETGVPETDYQSLFARPKAPAMLRWRRRAVV</sequence>
<keyword evidence="12" id="KW-0808">Transferase</keyword>
<dbReference type="CDD" id="cd11042">
    <property type="entry name" value="CYP51-like"/>
    <property type="match status" value="1"/>
</dbReference>
<dbReference type="GO" id="GO:0005506">
    <property type="term" value="F:iron ion binding"/>
    <property type="evidence" value="ECO:0007669"/>
    <property type="project" value="InterPro"/>
</dbReference>
<dbReference type="PROSITE" id="PS00086">
    <property type="entry name" value="CYTOCHROME_P450"/>
    <property type="match status" value="1"/>
</dbReference>
<dbReference type="PRINTS" id="PR00465">
    <property type="entry name" value="EP450IV"/>
</dbReference>
<dbReference type="InterPro" id="IPR001128">
    <property type="entry name" value="Cyt_P450"/>
</dbReference>
<dbReference type="Gene3D" id="1.10.630.10">
    <property type="entry name" value="Cytochrome P450"/>
    <property type="match status" value="1"/>
</dbReference>
<dbReference type="GO" id="GO:0008168">
    <property type="term" value="F:methyltransferase activity"/>
    <property type="evidence" value="ECO:0007669"/>
    <property type="project" value="UniProtKB-KW"/>
</dbReference>
<dbReference type="InterPro" id="IPR050529">
    <property type="entry name" value="CYP450_sterol_14alpha_dmase"/>
</dbReference>
<evidence type="ECO:0000313" key="13">
    <source>
        <dbReference type="Proteomes" id="UP000799324"/>
    </source>
</evidence>
<dbReference type="InterPro" id="IPR017972">
    <property type="entry name" value="Cyt_P450_CS"/>
</dbReference>
<dbReference type="GO" id="GO:0016020">
    <property type="term" value="C:membrane"/>
    <property type="evidence" value="ECO:0007669"/>
    <property type="project" value="UniProtKB-SubCell"/>
</dbReference>
<dbReference type="SUPFAM" id="SSF48264">
    <property type="entry name" value="Cytochrome P450"/>
    <property type="match status" value="1"/>
</dbReference>
<dbReference type="EMBL" id="MU004410">
    <property type="protein sequence ID" value="KAF2652068.1"/>
    <property type="molecule type" value="Genomic_DNA"/>
</dbReference>
<dbReference type="Proteomes" id="UP000799324">
    <property type="component" value="Unassembled WGS sequence"/>
</dbReference>
<dbReference type="GO" id="GO:0020037">
    <property type="term" value="F:heme binding"/>
    <property type="evidence" value="ECO:0007669"/>
    <property type="project" value="InterPro"/>
</dbReference>
<organism evidence="12 13">
    <name type="scientific">Lophiostoma macrostomum CBS 122681</name>
    <dbReference type="NCBI Taxonomy" id="1314788"/>
    <lineage>
        <taxon>Eukaryota</taxon>
        <taxon>Fungi</taxon>
        <taxon>Dikarya</taxon>
        <taxon>Ascomycota</taxon>
        <taxon>Pezizomycotina</taxon>
        <taxon>Dothideomycetes</taxon>
        <taxon>Pleosporomycetidae</taxon>
        <taxon>Pleosporales</taxon>
        <taxon>Lophiostomataceae</taxon>
        <taxon>Lophiostoma</taxon>
    </lineage>
</organism>
<dbReference type="AlphaFoldDB" id="A0A6A6SZW0"/>